<dbReference type="Gene3D" id="3.40.50.300">
    <property type="entry name" value="P-loop containing nucleotide triphosphate hydrolases"/>
    <property type="match status" value="1"/>
</dbReference>
<proteinExistence type="predicted"/>
<evidence type="ECO:0000256" key="3">
    <source>
        <dbReference type="ARBA" id="ARBA00022840"/>
    </source>
</evidence>
<dbReference type="PANTHER" id="PTHR11472:SF59">
    <property type="entry name" value="ATP-DEPENDENT DNA HELICASE DING"/>
    <property type="match status" value="1"/>
</dbReference>
<keyword evidence="1" id="KW-0547">Nucleotide-binding</keyword>
<dbReference type="InterPro" id="IPR027417">
    <property type="entry name" value="P-loop_NTPase"/>
</dbReference>
<dbReference type="GO" id="GO:0003677">
    <property type="term" value="F:DNA binding"/>
    <property type="evidence" value="ECO:0007669"/>
    <property type="project" value="InterPro"/>
</dbReference>
<dbReference type="GO" id="GO:0051539">
    <property type="term" value="F:4 iron, 4 sulfur cluster binding"/>
    <property type="evidence" value="ECO:0007669"/>
    <property type="project" value="TreeGrafter"/>
</dbReference>
<dbReference type="SUPFAM" id="SSF52540">
    <property type="entry name" value="P-loop containing nucleoside triphosphate hydrolases"/>
    <property type="match status" value="1"/>
</dbReference>
<feature type="domain" description="Helicase ATP-binding" evidence="4">
    <location>
        <begin position="15"/>
        <end position="291"/>
    </location>
</feature>
<keyword evidence="5" id="KW-0347">Helicase</keyword>
<dbReference type="GO" id="GO:0016787">
    <property type="term" value="F:hydrolase activity"/>
    <property type="evidence" value="ECO:0007669"/>
    <property type="project" value="UniProtKB-KW"/>
</dbReference>
<reference evidence="5 6" key="2">
    <citation type="submission" date="2015-01" db="EMBL/GenBank/DDBJ databases">
        <authorList>
            <consortium name="NBRP consortium"/>
            <person name="Sawabe T."/>
            <person name="Meirelles P."/>
            <person name="Feng G."/>
            <person name="Sayaka M."/>
            <person name="Hattori M."/>
            <person name="Ohkuma M."/>
        </authorList>
    </citation>
    <scope>NUCLEOTIDE SEQUENCE [LARGE SCALE GENOMIC DNA]</scope>
    <source>
        <strain evidence="5 6">JCM19232</strain>
    </source>
</reference>
<organism evidence="5 6">
    <name type="scientific">Vibrio ishigakensis</name>
    <dbReference type="NCBI Taxonomy" id="1481914"/>
    <lineage>
        <taxon>Bacteria</taxon>
        <taxon>Pseudomonadati</taxon>
        <taxon>Pseudomonadota</taxon>
        <taxon>Gammaproteobacteria</taxon>
        <taxon>Vibrionales</taxon>
        <taxon>Vibrionaceae</taxon>
        <taxon>Vibrio</taxon>
    </lineage>
</organism>
<evidence type="ECO:0000313" key="5">
    <source>
        <dbReference type="EMBL" id="GAM62283.1"/>
    </source>
</evidence>
<dbReference type="GO" id="GO:0003678">
    <property type="term" value="F:DNA helicase activity"/>
    <property type="evidence" value="ECO:0007669"/>
    <property type="project" value="InterPro"/>
</dbReference>
<dbReference type="PROSITE" id="PS51193">
    <property type="entry name" value="HELICASE_ATP_BIND_2"/>
    <property type="match status" value="1"/>
</dbReference>
<dbReference type="InterPro" id="IPR014013">
    <property type="entry name" value="Helic_SF1/SF2_ATP-bd_DinG/Rad3"/>
</dbReference>
<evidence type="ECO:0000259" key="4">
    <source>
        <dbReference type="PROSITE" id="PS51193"/>
    </source>
</evidence>
<keyword evidence="3" id="KW-0067">ATP-binding</keyword>
<dbReference type="GO" id="GO:0033677">
    <property type="term" value="F:DNA/RNA helicase activity"/>
    <property type="evidence" value="ECO:0007669"/>
    <property type="project" value="TreeGrafter"/>
</dbReference>
<dbReference type="Pfam" id="PF06733">
    <property type="entry name" value="DEAD_2"/>
    <property type="match status" value="1"/>
</dbReference>
<dbReference type="InterPro" id="IPR045028">
    <property type="entry name" value="DinG/Rad3-like"/>
</dbReference>
<dbReference type="GO" id="GO:0005524">
    <property type="term" value="F:ATP binding"/>
    <property type="evidence" value="ECO:0007669"/>
    <property type="project" value="UniProtKB-KW"/>
</dbReference>
<dbReference type="InterPro" id="IPR010614">
    <property type="entry name" value="RAD3-like_helicase_DEAD"/>
</dbReference>
<dbReference type="AlphaFoldDB" id="A0A0B8PGN9"/>
<gene>
    <name evidence="5" type="ORF">JCM19232_5247</name>
</gene>
<evidence type="ECO:0000256" key="2">
    <source>
        <dbReference type="ARBA" id="ARBA00022801"/>
    </source>
</evidence>
<dbReference type="GO" id="GO:0006281">
    <property type="term" value="P:DNA repair"/>
    <property type="evidence" value="ECO:0007669"/>
    <property type="project" value="TreeGrafter"/>
</dbReference>
<evidence type="ECO:0000313" key="6">
    <source>
        <dbReference type="Proteomes" id="UP000031670"/>
    </source>
</evidence>
<accession>A0A0B8PGN9</accession>
<protein>
    <submittedName>
        <fullName evidence="5">ATP-dependent helicase dinG/rad3</fullName>
    </submittedName>
</protein>
<keyword evidence="2" id="KW-0378">Hydrolase</keyword>
<dbReference type="GO" id="GO:0009432">
    <property type="term" value="P:SOS response"/>
    <property type="evidence" value="ECO:0007669"/>
    <property type="project" value="TreeGrafter"/>
</dbReference>
<name>A0A0B8PGN9_9VIBR</name>
<sequence>MNRKIQDAIRNSYKNLHAQLDNFIPRRAQNYLVAEIAKTLSGEYHKSRRTIVAEAGTGIGKSLAYLMAAIPVAKFNNRKVVISTATVALQEQLINKDLPLYRRLVDFEFSFILAKGRQRYCCAEKLAIAAGAEDSQLAMFETKPNKIDIDLLQRMYKALSDNKWDGDRDSWPKPIKDQVWQSIVSDKHSCNNGLPAHRGCPFQKARSELDKADVVIANHSLVMADLDLGGGVILFEPEQTIYVFDEAHHLPKVARDHASASASLKGAAAWLETLNKSVAKISTLAEAKRVDRFQSELQASIADTIPNLTQVARTLEPSQFKEGTYRFENGELPDWLVNTSKELKTTTQKSSQALAKIIDLISERVKDGELSAKLAEPALAESGFFLQRLENLSKVWSLMAEPPREKGAPLARWFEVSKERENDYIVSVSPLEVGRHLEKQLWQKCVGAVAVSATLRALNSFQYFCFESGISMDKEDATQFLALASPFDYQTMRSWSFLNSSMSLLLHSSQTISQMS</sequence>
<comment type="caution">
    <text evidence="5">The sequence shown here is derived from an EMBL/GenBank/DDBJ whole genome shotgun (WGS) entry which is preliminary data.</text>
</comment>
<dbReference type="PANTHER" id="PTHR11472">
    <property type="entry name" value="DNA REPAIR DEAD HELICASE RAD3/XP-D SUBFAMILY MEMBER"/>
    <property type="match status" value="1"/>
</dbReference>
<evidence type="ECO:0000256" key="1">
    <source>
        <dbReference type="ARBA" id="ARBA00022741"/>
    </source>
</evidence>
<dbReference type="EMBL" id="BBSA01000005">
    <property type="protein sequence ID" value="GAM62283.1"/>
    <property type="molecule type" value="Genomic_DNA"/>
</dbReference>
<reference evidence="5 6" key="1">
    <citation type="submission" date="2015-01" db="EMBL/GenBank/DDBJ databases">
        <title>Vibrio sp. C5 JCM 19232 whole genome shotgun sequence.</title>
        <authorList>
            <person name="Sawabe T."/>
            <person name="Meirelles P."/>
            <person name="Feng G."/>
            <person name="Sayaka M."/>
            <person name="Hattori M."/>
            <person name="Ohkuma M."/>
        </authorList>
    </citation>
    <scope>NUCLEOTIDE SEQUENCE [LARGE SCALE GENOMIC DNA]</scope>
    <source>
        <strain evidence="5 6">JCM19232</strain>
    </source>
</reference>
<dbReference type="Proteomes" id="UP000031670">
    <property type="component" value="Unassembled WGS sequence"/>
</dbReference>